<name>A0A448ZQA0_9STRA</name>
<proteinExistence type="predicted"/>
<evidence type="ECO:0000313" key="4">
    <source>
        <dbReference type="Proteomes" id="UP000291116"/>
    </source>
</evidence>
<sequence>MKSAMSSTLPINMSQTYGSISNSLAPTAEGTDETAHPNSKENRERDEASTPPKRKGTRGDKDKNSPRISSIYLQSEDPRSSESVGESLQMNFTSIRNVMIIVRKNRRMHILSWMHLSRRQLCLFTLPEAILTTVASILAFLVSSELLPDDNHKAILSVIVGSTTGVVVFLQTMAAFCDYGTRAAMHQGTANDLEDLQNDLEILMLKTGQIMSNDFHKLVQDDMTYGEAIQRVQATNTDALKYSQSFETIQNRLTHSMSTCKSNIPMEIAAAFEGLQTGFSMTMTKETAEHYKKAYGTKEAFYILHDRAFDILQGEIIATRFFPMRLPDPQTMVKNSLDKLKCQFSEYRFHVADPNFQYTNDATKDEENQN</sequence>
<keyword evidence="2" id="KW-1133">Transmembrane helix</keyword>
<feature type="compositionally biased region" description="Polar residues" evidence="1">
    <location>
        <begin position="1"/>
        <end position="25"/>
    </location>
</feature>
<dbReference type="Proteomes" id="UP000291116">
    <property type="component" value="Unassembled WGS sequence"/>
</dbReference>
<dbReference type="OrthoDB" id="52935at2759"/>
<keyword evidence="4" id="KW-1185">Reference proteome</keyword>
<dbReference type="EMBL" id="CAACVS010000627">
    <property type="protein sequence ID" value="VEU44206.1"/>
    <property type="molecule type" value="Genomic_DNA"/>
</dbReference>
<gene>
    <name evidence="3" type="ORF">PSNMU_V1.4_AUG-EV-PASAV3_0112860</name>
</gene>
<keyword evidence="2" id="KW-0812">Transmembrane</keyword>
<dbReference type="AlphaFoldDB" id="A0A448ZQA0"/>
<protein>
    <submittedName>
        <fullName evidence="3">Uncharacterized protein</fullName>
    </submittedName>
</protein>
<organism evidence="3 4">
    <name type="scientific">Pseudo-nitzschia multistriata</name>
    <dbReference type="NCBI Taxonomy" id="183589"/>
    <lineage>
        <taxon>Eukaryota</taxon>
        <taxon>Sar</taxon>
        <taxon>Stramenopiles</taxon>
        <taxon>Ochrophyta</taxon>
        <taxon>Bacillariophyta</taxon>
        <taxon>Bacillariophyceae</taxon>
        <taxon>Bacillariophycidae</taxon>
        <taxon>Bacillariales</taxon>
        <taxon>Bacillariaceae</taxon>
        <taxon>Pseudo-nitzschia</taxon>
    </lineage>
</organism>
<feature type="compositionally biased region" description="Basic and acidic residues" evidence="1">
    <location>
        <begin position="33"/>
        <end position="48"/>
    </location>
</feature>
<reference evidence="3 4" key="1">
    <citation type="submission" date="2019-01" db="EMBL/GenBank/DDBJ databases">
        <authorList>
            <person name="Ferrante I. M."/>
        </authorList>
    </citation>
    <scope>NUCLEOTIDE SEQUENCE [LARGE SCALE GENOMIC DNA]</scope>
    <source>
        <strain evidence="3 4">B856</strain>
    </source>
</reference>
<feature type="region of interest" description="Disordered" evidence="1">
    <location>
        <begin position="1"/>
        <end position="85"/>
    </location>
</feature>
<feature type="transmembrane region" description="Helical" evidence="2">
    <location>
        <begin position="154"/>
        <end position="177"/>
    </location>
</feature>
<feature type="transmembrane region" description="Helical" evidence="2">
    <location>
        <begin position="121"/>
        <end position="142"/>
    </location>
</feature>
<evidence type="ECO:0000313" key="3">
    <source>
        <dbReference type="EMBL" id="VEU44206.1"/>
    </source>
</evidence>
<accession>A0A448ZQA0</accession>
<keyword evidence="2" id="KW-0472">Membrane</keyword>
<evidence type="ECO:0000256" key="2">
    <source>
        <dbReference type="SAM" id="Phobius"/>
    </source>
</evidence>
<evidence type="ECO:0000256" key="1">
    <source>
        <dbReference type="SAM" id="MobiDB-lite"/>
    </source>
</evidence>